<reference evidence="2" key="1">
    <citation type="journal article" date="2023" name="GigaByte">
        <title>Genome assembly of the bearded iris, Iris pallida Lam.</title>
        <authorList>
            <person name="Bruccoleri R.E."/>
            <person name="Oakeley E.J."/>
            <person name="Faust A.M.E."/>
            <person name="Altorfer M."/>
            <person name="Dessus-Babus S."/>
            <person name="Burckhardt D."/>
            <person name="Oertli M."/>
            <person name="Naumann U."/>
            <person name="Petersen F."/>
            <person name="Wong J."/>
        </authorList>
    </citation>
    <scope>NUCLEOTIDE SEQUENCE</scope>
    <source>
        <strain evidence="2">GSM-AAB239-AS_SAM_17_03QT</strain>
    </source>
</reference>
<proteinExistence type="predicted"/>
<dbReference type="AlphaFoldDB" id="A0AAX6FSB5"/>
<evidence type="ECO:0000256" key="1">
    <source>
        <dbReference type="SAM" id="MobiDB-lite"/>
    </source>
</evidence>
<keyword evidence="3" id="KW-1185">Reference proteome</keyword>
<sequence>MTRSSSSATMCESSPWRCGGDSFSGDQILFGGDLTCIPNDRTSTSSRQSTSSSSAERSKSRGPEFVLGRKFMYLTRGDTSLIQSVVRV</sequence>
<accession>A0AAX6FSB5</accession>
<dbReference type="EMBL" id="JANAVB010026399">
    <property type="protein sequence ID" value="KAJ6819240.1"/>
    <property type="molecule type" value="Genomic_DNA"/>
</dbReference>
<evidence type="ECO:0000313" key="3">
    <source>
        <dbReference type="Proteomes" id="UP001140949"/>
    </source>
</evidence>
<comment type="caution">
    <text evidence="2">The sequence shown here is derived from an EMBL/GenBank/DDBJ whole genome shotgun (WGS) entry which is preliminary data.</text>
</comment>
<feature type="compositionally biased region" description="Low complexity" evidence="1">
    <location>
        <begin position="41"/>
        <end position="55"/>
    </location>
</feature>
<dbReference type="Proteomes" id="UP001140949">
    <property type="component" value="Unassembled WGS sequence"/>
</dbReference>
<evidence type="ECO:0000313" key="2">
    <source>
        <dbReference type="EMBL" id="KAJ6819240.1"/>
    </source>
</evidence>
<gene>
    <name evidence="2" type="ORF">M6B38_403095</name>
</gene>
<name>A0AAX6FSB5_IRIPA</name>
<organism evidence="2 3">
    <name type="scientific">Iris pallida</name>
    <name type="common">Sweet iris</name>
    <dbReference type="NCBI Taxonomy" id="29817"/>
    <lineage>
        <taxon>Eukaryota</taxon>
        <taxon>Viridiplantae</taxon>
        <taxon>Streptophyta</taxon>
        <taxon>Embryophyta</taxon>
        <taxon>Tracheophyta</taxon>
        <taxon>Spermatophyta</taxon>
        <taxon>Magnoliopsida</taxon>
        <taxon>Liliopsida</taxon>
        <taxon>Asparagales</taxon>
        <taxon>Iridaceae</taxon>
        <taxon>Iridoideae</taxon>
        <taxon>Irideae</taxon>
        <taxon>Iris</taxon>
    </lineage>
</organism>
<feature type="region of interest" description="Disordered" evidence="1">
    <location>
        <begin position="39"/>
        <end position="62"/>
    </location>
</feature>
<protein>
    <submittedName>
        <fullName evidence="2">Uncharacterized protein</fullName>
    </submittedName>
</protein>
<reference evidence="2" key="2">
    <citation type="submission" date="2023-04" db="EMBL/GenBank/DDBJ databases">
        <authorList>
            <person name="Bruccoleri R.E."/>
            <person name="Oakeley E.J."/>
            <person name="Faust A.-M."/>
            <person name="Dessus-Babus S."/>
            <person name="Altorfer M."/>
            <person name="Burckhardt D."/>
            <person name="Oertli M."/>
            <person name="Naumann U."/>
            <person name="Petersen F."/>
            <person name="Wong J."/>
        </authorList>
    </citation>
    <scope>NUCLEOTIDE SEQUENCE</scope>
    <source>
        <strain evidence="2">GSM-AAB239-AS_SAM_17_03QT</strain>
        <tissue evidence="2">Leaf</tissue>
    </source>
</reference>